<feature type="binding site" evidence="4">
    <location>
        <position position="60"/>
    </location>
    <ligand>
        <name>Zn(2+)</name>
        <dbReference type="ChEBI" id="CHEBI:29105"/>
    </ligand>
</feature>
<evidence type="ECO:0000313" key="6">
    <source>
        <dbReference type="EMBL" id="TKR26142.1"/>
    </source>
</evidence>
<feature type="binding site" evidence="4">
    <location>
        <position position="212"/>
    </location>
    <ligand>
        <name>substrate</name>
    </ligand>
</feature>
<feature type="binding site" evidence="4">
    <location>
        <position position="297"/>
    </location>
    <ligand>
        <name>substrate</name>
    </ligand>
</feature>
<dbReference type="OrthoDB" id="372084at2157"/>
<evidence type="ECO:0000256" key="4">
    <source>
        <dbReference type="HAMAP-Rule" id="MF_01281"/>
    </source>
</evidence>
<dbReference type="AlphaFoldDB" id="A0A4U5JAF4"/>
<sequence>MSTLQIADGAVLAADMSVRSADVLADRETGRIVEVGDTARGDEILDADSGLVIPGLVNAHCHVAMTLLRGYADDKPLDAWLREDIWPTETELETDDIVAGTRLGAVELLKNGVTALGDMYFEVPESAAALAEAGLRARVGHGIVTVGKEEVTARADFETGLDVARELDGAFDGRIATALMPHSLTTAAADLLAEYVPRAREAGIPLHYHANETRDEVEPIVEERGVRPLEYADELGMLEEGDFIAHGVHTDRTEIELLAERGVGVAHCPASNMKLASGIAPVQELLDAGVTVGIGTDGAASNNDLDAFDELRDAAMVGKLKADDASAVSAPEVVRAATAGGADLLGFDSGRIEPGALADLAVIDLEAAHLTPAHDLVSHLAYAVRGSDVRHTVVDGDVIVRDREILTLDEAAVRREAERHAESLIARAESNR</sequence>
<dbReference type="InterPro" id="IPR011059">
    <property type="entry name" value="Metal-dep_hydrolase_composite"/>
</dbReference>
<accession>A0A4U5JAF4</accession>
<dbReference type="GO" id="GO:0046872">
    <property type="term" value="F:metal ion binding"/>
    <property type="evidence" value="ECO:0007669"/>
    <property type="project" value="UniProtKB-KW"/>
</dbReference>
<dbReference type="EMBL" id="QKNX01000002">
    <property type="protein sequence ID" value="TKR26142.1"/>
    <property type="molecule type" value="Genomic_DNA"/>
</dbReference>
<dbReference type="GO" id="GO:0050270">
    <property type="term" value="F:S-adenosylhomocysteine deaminase activity"/>
    <property type="evidence" value="ECO:0007669"/>
    <property type="project" value="UniProtKB-UniRule"/>
</dbReference>
<evidence type="ECO:0000313" key="7">
    <source>
        <dbReference type="Proteomes" id="UP000308037"/>
    </source>
</evidence>
<dbReference type="GO" id="GO:0090614">
    <property type="term" value="F:5'-methylthioadenosine deaminase activity"/>
    <property type="evidence" value="ECO:0007669"/>
    <property type="project" value="UniProtKB-UniRule"/>
</dbReference>
<dbReference type="InterPro" id="IPR023512">
    <property type="entry name" value="Deaminase_MtaD/DadD"/>
</dbReference>
<evidence type="ECO:0000256" key="2">
    <source>
        <dbReference type="ARBA" id="ARBA00022801"/>
    </source>
</evidence>
<protein>
    <recommendedName>
        <fullName evidence="4">5-methylthioadenosine/S-adenosylhomocysteine deaminase</fullName>
        <shortName evidence="4">MTA/SAH deaminase</shortName>
        <ecNumber evidence="4">3.5.4.28</ecNumber>
        <ecNumber evidence="4">3.5.4.31</ecNumber>
    </recommendedName>
</protein>
<dbReference type="InterPro" id="IPR006680">
    <property type="entry name" value="Amidohydro-rel"/>
</dbReference>
<feature type="binding site" evidence="4">
    <location>
        <position position="182"/>
    </location>
    <ligand>
        <name>substrate</name>
    </ligand>
</feature>
<evidence type="ECO:0000259" key="5">
    <source>
        <dbReference type="Pfam" id="PF01979"/>
    </source>
</evidence>
<dbReference type="Gene3D" id="3.20.20.140">
    <property type="entry name" value="Metal-dependent hydrolases"/>
    <property type="match status" value="1"/>
</dbReference>
<feature type="binding site" evidence="4">
    <location>
        <position position="297"/>
    </location>
    <ligand>
        <name>Zn(2+)</name>
        <dbReference type="ChEBI" id="CHEBI:29105"/>
    </ligand>
</feature>
<evidence type="ECO:0000256" key="1">
    <source>
        <dbReference type="ARBA" id="ARBA00022723"/>
    </source>
</evidence>
<dbReference type="InterPro" id="IPR050287">
    <property type="entry name" value="MTA/SAH_deaminase"/>
</dbReference>
<dbReference type="PANTHER" id="PTHR43794:SF11">
    <property type="entry name" value="AMIDOHYDROLASE-RELATED DOMAIN-CONTAINING PROTEIN"/>
    <property type="match status" value="1"/>
</dbReference>
<name>A0A4U5JAF4_9EURY</name>
<comment type="function">
    <text evidence="4">Catalyzes the deamination of 5-methylthioadenosine and S-adenosyl-L-homocysteine into 5-methylthioinosine and S-inosyl-L-homocysteine, respectively. Is also able to deaminate adenosine.</text>
</comment>
<comment type="caution">
    <text evidence="6">The sequence shown here is derived from an EMBL/GenBank/DDBJ whole genome shotgun (WGS) entry which is preliminary data.</text>
</comment>
<keyword evidence="3 4" id="KW-0862">Zinc</keyword>
<dbReference type="Gene3D" id="2.30.40.10">
    <property type="entry name" value="Urease, subunit C, domain 1"/>
    <property type="match status" value="1"/>
</dbReference>
<dbReference type="CDD" id="cd01298">
    <property type="entry name" value="ATZ_TRZ_like"/>
    <property type="match status" value="1"/>
</dbReference>
<proteinExistence type="inferred from homology"/>
<dbReference type="SUPFAM" id="SSF51556">
    <property type="entry name" value="Metallo-dependent hydrolases"/>
    <property type="match status" value="1"/>
</dbReference>
<dbReference type="InterPro" id="IPR032466">
    <property type="entry name" value="Metal_Hydrolase"/>
</dbReference>
<comment type="cofactor">
    <cofactor evidence="4">
        <name>Zn(2+)</name>
        <dbReference type="ChEBI" id="CHEBI:29105"/>
    </cofactor>
    <text evidence="4">Binds 1 zinc ion per subunit.</text>
</comment>
<comment type="similarity">
    <text evidence="4">Belongs to the metallo-dependent hydrolases superfamily. MTA/SAH deaminase family.</text>
</comment>
<feature type="binding site" evidence="4">
    <location>
        <position position="89"/>
    </location>
    <ligand>
        <name>substrate</name>
    </ligand>
</feature>
<dbReference type="RefSeq" id="WP_137276059.1">
    <property type="nucleotide sequence ID" value="NZ_QKNX01000002.1"/>
</dbReference>
<dbReference type="Proteomes" id="UP000308037">
    <property type="component" value="Unassembled WGS sequence"/>
</dbReference>
<organism evidence="6 7">
    <name type="scientific">Natronomonas salsuginis</name>
    <dbReference type="NCBI Taxonomy" id="2217661"/>
    <lineage>
        <taxon>Archaea</taxon>
        <taxon>Methanobacteriati</taxon>
        <taxon>Methanobacteriota</taxon>
        <taxon>Stenosarchaea group</taxon>
        <taxon>Halobacteria</taxon>
        <taxon>Halobacteriales</taxon>
        <taxon>Natronomonadaceae</taxon>
        <taxon>Natronomonas</taxon>
    </lineage>
</organism>
<dbReference type="EC" id="3.5.4.31" evidence="4"/>
<comment type="catalytic activity">
    <reaction evidence="4">
        <text>S-adenosyl-L-homocysteine + H2O + H(+) = S-inosyl-L-homocysteine + NH4(+)</text>
        <dbReference type="Rhea" id="RHEA:20716"/>
        <dbReference type="ChEBI" id="CHEBI:15377"/>
        <dbReference type="ChEBI" id="CHEBI:15378"/>
        <dbReference type="ChEBI" id="CHEBI:28938"/>
        <dbReference type="ChEBI" id="CHEBI:57856"/>
        <dbReference type="ChEBI" id="CHEBI:57985"/>
        <dbReference type="EC" id="3.5.4.28"/>
    </reaction>
</comment>
<feature type="binding site" evidence="4">
    <location>
        <position position="209"/>
    </location>
    <ligand>
        <name>Zn(2+)</name>
        <dbReference type="ChEBI" id="CHEBI:29105"/>
    </ligand>
</feature>
<comment type="catalytic activity">
    <reaction evidence="4">
        <text>S-methyl-5'-thioadenosine + H2O + H(+) = S-methyl-5'-thioinosine + NH4(+)</text>
        <dbReference type="Rhea" id="RHEA:25025"/>
        <dbReference type="ChEBI" id="CHEBI:15377"/>
        <dbReference type="ChEBI" id="CHEBI:15378"/>
        <dbReference type="ChEBI" id="CHEBI:17509"/>
        <dbReference type="ChEBI" id="CHEBI:28938"/>
        <dbReference type="ChEBI" id="CHEBI:48595"/>
        <dbReference type="EC" id="3.5.4.31"/>
    </reaction>
</comment>
<evidence type="ECO:0000256" key="3">
    <source>
        <dbReference type="ARBA" id="ARBA00022833"/>
    </source>
</evidence>
<feature type="binding site" evidence="4">
    <location>
        <position position="62"/>
    </location>
    <ligand>
        <name>Zn(2+)</name>
        <dbReference type="ChEBI" id="CHEBI:29105"/>
    </ligand>
</feature>
<dbReference type="HAMAP" id="MF_01281">
    <property type="entry name" value="MTA_SAH_deamin"/>
    <property type="match status" value="1"/>
</dbReference>
<comment type="caution">
    <text evidence="4">Lacks conserved residue(s) required for the propagation of feature annotation.</text>
</comment>
<reference evidence="6 7" key="1">
    <citation type="submission" date="2019-04" db="EMBL/GenBank/DDBJ databases">
        <title>Natronomonas sp. F20-122 a newhaloarchaeon isolated from a saline saltern of Isla Bacuta, Huelva, Spain.</title>
        <authorList>
            <person name="Duran-Viseras A."/>
            <person name="Sanchez-Porro C."/>
            <person name="Ventosa A."/>
        </authorList>
    </citation>
    <scope>NUCLEOTIDE SEQUENCE [LARGE SCALE GENOMIC DNA]</scope>
    <source>
        <strain evidence="6 7">F20-122</strain>
    </source>
</reference>
<keyword evidence="7" id="KW-1185">Reference proteome</keyword>
<gene>
    <name evidence="4" type="primary">mtaD</name>
    <name evidence="6" type="ORF">DM868_06515</name>
</gene>
<dbReference type="EC" id="3.5.4.28" evidence="4"/>
<dbReference type="PANTHER" id="PTHR43794">
    <property type="entry name" value="AMINOHYDROLASE SSNA-RELATED"/>
    <property type="match status" value="1"/>
</dbReference>
<keyword evidence="1 4" id="KW-0479">Metal-binding</keyword>
<feature type="domain" description="Amidohydrolase-related" evidence="5">
    <location>
        <begin position="51"/>
        <end position="398"/>
    </location>
</feature>
<dbReference type="SUPFAM" id="SSF51338">
    <property type="entry name" value="Composite domain of metallo-dependent hydrolases"/>
    <property type="match status" value="2"/>
</dbReference>
<dbReference type="FunFam" id="3.20.20.140:FF:000014">
    <property type="entry name" value="5-methylthioadenosine/S-adenosylhomocysteine deaminase"/>
    <property type="match status" value="1"/>
</dbReference>
<keyword evidence="2 4" id="KW-0378">Hydrolase</keyword>
<dbReference type="Pfam" id="PF01979">
    <property type="entry name" value="Amidohydro_1"/>
    <property type="match status" value="1"/>
</dbReference>